<comment type="similarity">
    <text evidence="4">Belongs to the ubiquitin-conjugating enzyme family.</text>
</comment>
<proteinExistence type="inferred from homology"/>
<dbReference type="InterPro" id="IPR023313">
    <property type="entry name" value="UBQ-conjugating_AS"/>
</dbReference>
<dbReference type="PANTHER" id="PTHR24067">
    <property type="entry name" value="UBIQUITIN-CONJUGATING ENZYME E2"/>
    <property type="match status" value="1"/>
</dbReference>
<dbReference type="InterPro" id="IPR016135">
    <property type="entry name" value="UBQ-conjugating_enzyme/RWD"/>
</dbReference>
<dbReference type="PROSITE" id="PS00183">
    <property type="entry name" value="UBC_1"/>
    <property type="match status" value="1"/>
</dbReference>
<evidence type="ECO:0000256" key="1">
    <source>
        <dbReference type="ARBA" id="ARBA00022679"/>
    </source>
</evidence>
<evidence type="ECO:0000313" key="6">
    <source>
        <dbReference type="EMBL" id="KAK8897159.1"/>
    </source>
</evidence>
<keyword evidence="4" id="KW-0547">Nucleotide-binding</keyword>
<accession>A0ABR2L1C3</accession>
<feature type="domain" description="UBC core" evidence="5">
    <location>
        <begin position="6"/>
        <end position="162"/>
    </location>
</feature>
<reference evidence="6 7" key="1">
    <citation type="submission" date="2024-04" db="EMBL/GenBank/DDBJ databases">
        <title>Tritrichomonas musculus Genome.</title>
        <authorList>
            <person name="Alves-Ferreira E."/>
            <person name="Grigg M."/>
            <person name="Lorenzi H."/>
            <person name="Galac M."/>
        </authorList>
    </citation>
    <scope>NUCLEOTIDE SEQUENCE [LARGE SCALE GENOMIC DNA]</scope>
    <source>
        <strain evidence="6 7">EAF2021</strain>
    </source>
</reference>
<dbReference type="InterPro" id="IPR050113">
    <property type="entry name" value="Ub_conjugating_enzyme"/>
</dbReference>
<dbReference type="SMART" id="SM00212">
    <property type="entry name" value="UBCc"/>
    <property type="match status" value="1"/>
</dbReference>
<dbReference type="EMBL" id="JAPFFF010000002">
    <property type="protein sequence ID" value="KAK8897159.1"/>
    <property type="molecule type" value="Genomic_DNA"/>
</dbReference>
<evidence type="ECO:0000259" key="5">
    <source>
        <dbReference type="PROSITE" id="PS50127"/>
    </source>
</evidence>
<protein>
    <submittedName>
        <fullName evidence="6">Ubiquitin-conjugating enzyme E2 G1</fullName>
    </submittedName>
</protein>
<name>A0ABR2L1C3_9EUKA</name>
<dbReference type="Proteomes" id="UP001470230">
    <property type="component" value="Unassembled WGS sequence"/>
</dbReference>
<sequence length="162" mass="18791">MDNRRAAARRINNMLKEEQQKDSPYYKCNLINGDLFHWKVDIIGQKGTLFEGRIFPAELTFPDDFPMSPPKMKFTCSMWHPNIGKDGTVCISILHPPGKDKFDYESASERWLPVHTVESIVVSVISMLDDPNPESPLNIEANREYLYDRQEYNQKVLKTGRK</sequence>
<comment type="caution">
    <text evidence="6">The sequence shown here is derived from an EMBL/GenBank/DDBJ whole genome shotgun (WGS) entry which is preliminary data.</text>
</comment>
<evidence type="ECO:0000313" key="7">
    <source>
        <dbReference type="Proteomes" id="UP001470230"/>
    </source>
</evidence>
<dbReference type="SUPFAM" id="SSF54495">
    <property type="entry name" value="UBC-like"/>
    <property type="match status" value="1"/>
</dbReference>
<dbReference type="Pfam" id="PF00179">
    <property type="entry name" value="UQ_con"/>
    <property type="match status" value="1"/>
</dbReference>
<dbReference type="PROSITE" id="PS50127">
    <property type="entry name" value="UBC_2"/>
    <property type="match status" value="1"/>
</dbReference>
<keyword evidence="2 4" id="KW-0833">Ubl conjugation pathway</keyword>
<keyword evidence="7" id="KW-1185">Reference proteome</keyword>
<evidence type="ECO:0000256" key="3">
    <source>
        <dbReference type="PROSITE-ProRule" id="PRU10133"/>
    </source>
</evidence>
<gene>
    <name evidence="6" type="ORF">M9Y10_015093</name>
</gene>
<keyword evidence="4" id="KW-0067">ATP-binding</keyword>
<keyword evidence="1" id="KW-0808">Transferase</keyword>
<dbReference type="Gene3D" id="3.10.110.10">
    <property type="entry name" value="Ubiquitin Conjugating Enzyme"/>
    <property type="match status" value="1"/>
</dbReference>
<dbReference type="InterPro" id="IPR000608">
    <property type="entry name" value="UBC"/>
</dbReference>
<evidence type="ECO:0000256" key="2">
    <source>
        <dbReference type="ARBA" id="ARBA00022786"/>
    </source>
</evidence>
<feature type="active site" description="Glycyl thioester intermediate" evidence="3">
    <location>
        <position position="90"/>
    </location>
</feature>
<evidence type="ECO:0000256" key="4">
    <source>
        <dbReference type="RuleBase" id="RU362109"/>
    </source>
</evidence>
<organism evidence="6 7">
    <name type="scientific">Tritrichomonas musculus</name>
    <dbReference type="NCBI Taxonomy" id="1915356"/>
    <lineage>
        <taxon>Eukaryota</taxon>
        <taxon>Metamonada</taxon>
        <taxon>Parabasalia</taxon>
        <taxon>Tritrichomonadida</taxon>
        <taxon>Tritrichomonadidae</taxon>
        <taxon>Tritrichomonas</taxon>
    </lineage>
</organism>
<dbReference type="CDD" id="cd23795">
    <property type="entry name" value="UBCc_UBE2G1"/>
    <property type="match status" value="1"/>
</dbReference>